<dbReference type="Gene3D" id="3.40.50.300">
    <property type="entry name" value="P-loop containing nucleotide triphosphate hydrolases"/>
    <property type="match status" value="1"/>
</dbReference>
<dbReference type="PANTHER" id="PTHR20873">
    <property type="entry name" value="L-SERYL-TRNA(SEC) KINASE"/>
    <property type="match status" value="1"/>
</dbReference>
<dbReference type="PANTHER" id="PTHR20873:SF0">
    <property type="entry name" value="L-SERYL-TRNA(SEC) KINASE"/>
    <property type="match status" value="1"/>
</dbReference>
<dbReference type="GO" id="GO:0005524">
    <property type="term" value="F:ATP binding"/>
    <property type="evidence" value="ECO:0007669"/>
    <property type="project" value="UniProtKB-KW"/>
</dbReference>
<keyword evidence="1" id="KW-0547">Nucleotide-binding</keyword>
<comment type="caution">
    <text evidence="4">The sequence shown here is derived from an EMBL/GenBank/DDBJ whole genome shotgun (WGS) entry which is preliminary data.</text>
</comment>
<dbReference type="Pfam" id="PF08433">
    <property type="entry name" value="KTI12"/>
    <property type="match status" value="1"/>
</dbReference>
<dbReference type="AlphaFoldDB" id="A0AAW1PX82"/>
<evidence type="ECO:0000256" key="3">
    <source>
        <dbReference type="SAM" id="SignalP"/>
    </source>
</evidence>
<name>A0AAW1PX82_9CHLO</name>
<dbReference type="Proteomes" id="UP001489004">
    <property type="component" value="Unassembled WGS sequence"/>
</dbReference>
<accession>A0AAW1PX82</accession>
<dbReference type="InterPro" id="IPR052648">
    <property type="entry name" value="Ser-tRNA(Sec)_kinase"/>
</dbReference>
<keyword evidence="3" id="KW-0732">Signal</keyword>
<evidence type="ECO:0000313" key="5">
    <source>
        <dbReference type="Proteomes" id="UP001489004"/>
    </source>
</evidence>
<gene>
    <name evidence="4" type="ORF">WJX72_010984</name>
</gene>
<reference evidence="4 5" key="1">
    <citation type="journal article" date="2024" name="Nat. Commun.">
        <title>Phylogenomics reveals the evolutionary origins of lichenization in chlorophyte algae.</title>
        <authorList>
            <person name="Puginier C."/>
            <person name="Libourel C."/>
            <person name="Otte J."/>
            <person name="Skaloud P."/>
            <person name="Haon M."/>
            <person name="Grisel S."/>
            <person name="Petersen M."/>
            <person name="Berrin J.G."/>
            <person name="Delaux P.M."/>
            <person name="Dal Grande F."/>
            <person name="Keller J."/>
        </authorList>
    </citation>
    <scope>NUCLEOTIDE SEQUENCE [LARGE SCALE GENOMIC DNA]</scope>
    <source>
        <strain evidence="4 5">SAG 2043</strain>
    </source>
</reference>
<feature type="chain" id="PRO_5043587248" evidence="3">
    <location>
        <begin position="28"/>
        <end position="322"/>
    </location>
</feature>
<keyword evidence="2" id="KW-0067">ATP-binding</keyword>
<organism evidence="4 5">
    <name type="scientific">[Myrmecia] bisecta</name>
    <dbReference type="NCBI Taxonomy" id="41462"/>
    <lineage>
        <taxon>Eukaryota</taxon>
        <taxon>Viridiplantae</taxon>
        <taxon>Chlorophyta</taxon>
        <taxon>core chlorophytes</taxon>
        <taxon>Trebouxiophyceae</taxon>
        <taxon>Trebouxiales</taxon>
        <taxon>Trebouxiaceae</taxon>
        <taxon>Myrmecia</taxon>
    </lineage>
</organism>
<dbReference type="SUPFAM" id="SSF52540">
    <property type="entry name" value="P-loop containing nucleoside triphosphate hydrolases"/>
    <property type="match status" value="1"/>
</dbReference>
<dbReference type="EMBL" id="JALJOR010000008">
    <property type="protein sequence ID" value="KAK9813223.1"/>
    <property type="molecule type" value="Genomic_DNA"/>
</dbReference>
<evidence type="ECO:0000256" key="1">
    <source>
        <dbReference type="ARBA" id="ARBA00022741"/>
    </source>
</evidence>
<evidence type="ECO:0000256" key="2">
    <source>
        <dbReference type="ARBA" id="ARBA00022840"/>
    </source>
</evidence>
<dbReference type="GO" id="GO:0000049">
    <property type="term" value="F:tRNA binding"/>
    <property type="evidence" value="ECO:0007669"/>
    <property type="project" value="TreeGrafter"/>
</dbReference>
<evidence type="ECO:0000313" key="4">
    <source>
        <dbReference type="EMBL" id="KAK9813223.1"/>
    </source>
</evidence>
<feature type="signal peptide" evidence="3">
    <location>
        <begin position="1"/>
        <end position="27"/>
    </location>
</feature>
<proteinExistence type="predicted"/>
<sequence length="322" mass="34449">MSGSPPSPCQITASACLLVLCGLPAAGKTTIAIALAAAAAGQSVKTEVVCFDDAHPQGTGSSESAIQAFDPTLWKASRQAAICKVQQLLSAPHTASSTDGASGGQLLVIVDDNMQYRSMRHECFKLARAHQAAYVQIYLPVSLEEALQRNACREGPPRVPDQVICRMHEVLEPPEPAKYDWEAASLSWPCGDASRHDLWHTIQRLWGPPVAAPPSVEAQAAQRRQAQAATQANLLHALDLHCRRAISAAIGQAPPCVDKRQLAVRLNQARAEMLARAGVIANLIKPVAAENLWSCLLVVLHDCSCPWRPSGKAPSQRRGHGA</sequence>
<dbReference type="InterPro" id="IPR027417">
    <property type="entry name" value="P-loop_NTPase"/>
</dbReference>
<dbReference type="GO" id="GO:0016301">
    <property type="term" value="F:kinase activity"/>
    <property type="evidence" value="ECO:0007669"/>
    <property type="project" value="TreeGrafter"/>
</dbReference>
<keyword evidence="5" id="KW-1185">Reference proteome</keyword>
<dbReference type="InterPro" id="IPR013641">
    <property type="entry name" value="KTI12/PSTK"/>
</dbReference>
<protein>
    <submittedName>
        <fullName evidence="4">Uncharacterized protein</fullName>
    </submittedName>
</protein>